<sequence length="46" mass="5410">MIKTTEAKKVKSLSTVVFNYISFNDKNPFYLNLKHFRKTKVISSRS</sequence>
<evidence type="ECO:0000313" key="1">
    <source>
        <dbReference type="EMBL" id="MPM76712.1"/>
    </source>
</evidence>
<protein>
    <submittedName>
        <fullName evidence="1">Uncharacterized protein</fullName>
    </submittedName>
</protein>
<proteinExistence type="predicted"/>
<gene>
    <name evidence="1" type="ORF">SDC9_123711</name>
</gene>
<dbReference type="EMBL" id="VSSQ01027453">
    <property type="protein sequence ID" value="MPM76712.1"/>
    <property type="molecule type" value="Genomic_DNA"/>
</dbReference>
<dbReference type="AlphaFoldDB" id="A0A645CIW2"/>
<name>A0A645CIW2_9ZZZZ</name>
<accession>A0A645CIW2</accession>
<comment type="caution">
    <text evidence="1">The sequence shown here is derived from an EMBL/GenBank/DDBJ whole genome shotgun (WGS) entry which is preliminary data.</text>
</comment>
<reference evidence="1" key="1">
    <citation type="submission" date="2019-08" db="EMBL/GenBank/DDBJ databases">
        <authorList>
            <person name="Kucharzyk K."/>
            <person name="Murdoch R.W."/>
            <person name="Higgins S."/>
            <person name="Loffler F."/>
        </authorList>
    </citation>
    <scope>NUCLEOTIDE SEQUENCE</scope>
</reference>
<organism evidence="1">
    <name type="scientific">bioreactor metagenome</name>
    <dbReference type="NCBI Taxonomy" id="1076179"/>
    <lineage>
        <taxon>unclassified sequences</taxon>
        <taxon>metagenomes</taxon>
        <taxon>ecological metagenomes</taxon>
    </lineage>
</organism>